<accession>A0A2T9YMJ5</accession>
<dbReference type="PANTHER" id="PTHR10921:SF1">
    <property type="entry name" value="NUCLEAR DISTRIBUTION PROTEIN NUDE HOMOLOG"/>
    <property type="match status" value="1"/>
</dbReference>
<feature type="region of interest" description="Disordered" evidence="4">
    <location>
        <begin position="313"/>
        <end position="335"/>
    </location>
</feature>
<evidence type="ECO:0000313" key="5">
    <source>
        <dbReference type="EMBL" id="PVU93558.1"/>
    </source>
</evidence>
<evidence type="ECO:0000256" key="3">
    <source>
        <dbReference type="SAM" id="Coils"/>
    </source>
</evidence>
<dbReference type="EMBL" id="MBFR01000124">
    <property type="protein sequence ID" value="PVU93558.1"/>
    <property type="molecule type" value="Genomic_DNA"/>
</dbReference>
<dbReference type="GO" id="GO:0005871">
    <property type="term" value="C:kinesin complex"/>
    <property type="evidence" value="ECO:0007669"/>
    <property type="project" value="TreeGrafter"/>
</dbReference>
<evidence type="ECO:0000256" key="1">
    <source>
        <dbReference type="ARBA" id="ARBA00007429"/>
    </source>
</evidence>
<dbReference type="AlphaFoldDB" id="A0A2T9YMJ5"/>
<keyword evidence="2 3" id="KW-0175">Coiled coil</keyword>
<proteinExistence type="inferred from homology"/>
<organism evidence="5 6">
    <name type="scientific">Smittium simulii</name>
    <dbReference type="NCBI Taxonomy" id="133385"/>
    <lineage>
        <taxon>Eukaryota</taxon>
        <taxon>Fungi</taxon>
        <taxon>Fungi incertae sedis</taxon>
        <taxon>Zoopagomycota</taxon>
        <taxon>Kickxellomycotina</taxon>
        <taxon>Harpellomycetes</taxon>
        <taxon>Harpellales</taxon>
        <taxon>Legeriomycetaceae</taxon>
        <taxon>Smittium</taxon>
    </lineage>
</organism>
<protein>
    <recommendedName>
        <fullName evidence="7">NUDE domain-containing protein</fullName>
    </recommendedName>
</protein>
<evidence type="ECO:0008006" key="7">
    <source>
        <dbReference type="Google" id="ProtNLM"/>
    </source>
</evidence>
<keyword evidence="6" id="KW-1185">Reference proteome</keyword>
<dbReference type="PANTHER" id="PTHR10921">
    <property type="entry name" value="NUCLEAR DISTRIBUTION PROTEIN NUDE HOMOLOG 1"/>
    <property type="match status" value="1"/>
</dbReference>
<evidence type="ECO:0000313" key="6">
    <source>
        <dbReference type="Proteomes" id="UP000245383"/>
    </source>
</evidence>
<reference evidence="5 6" key="1">
    <citation type="journal article" date="2018" name="MBio">
        <title>Comparative Genomics Reveals the Core Gene Toolbox for the Fungus-Insect Symbiosis.</title>
        <authorList>
            <person name="Wang Y."/>
            <person name="Stata M."/>
            <person name="Wang W."/>
            <person name="Stajich J.E."/>
            <person name="White M.M."/>
            <person name="Moncalvo J.M."/>
        </authorList>
    </citation>
    <scope>NUCLEOTIDE SEQUENCE [LARGE SCALE GENOMIC DNA]</scope>
    <source>
        <strain evidence="5 6">SWE-8-4</strain>
    </source>
</reference>
<dbReference type="GO" id="GO:0051642">
    <property type="term" value="P:centrosome localization"/>
    <property type="evidence" value="ECO:0007669"/>
    <property type="project" value="TreeGrafter"/>
</dbReference>
<dbReference type="GO" id="GO:0008017">
    <property type="term" value="F:microtubule binding"/>
    <property type="evidence" value="ECO:0007669"/>
    <property type="project" value="InterPro"/>
</dbReference>
<evidence type="ECO:0000256" key="4">
    <source>
        <dbReference type="SAM" id="MobiDB-lite"/>
    </source>
</evidence>
<dbReference type="Gene3D" id="6.10.250.1080">
    <property type="match status" value="1"/>
</dbReference>
<dbReference type="Proteomes" id="UP000245383">
    <property type="component" value="Unassembled WGS sequence"/>
</dbReference>
<gene>
    <name evidence="5" type="ORF">BB561_003202</name>
</gene>
<dbReference type="GO" id="GO:0007059">
    <property type="term" value="P:chromosome segregation"/>
    <property type="evidence" value="ECO:0007669"/>
    <property type="project" value="TreeGrafter"/>
</dbReference>
<evidence type="ECO:0000256" key="2">
    <source>
        <dbReference type="ARBA" id="ARBA00023054"/>
    </source>
</evidence>
<dbReference type="OrthoDB" id="5877028at2759"/>
<comment type="similarity">
    <text evidence="1">Belongs to the nudE family.</text>
</comment>
<name>A0A2T9YMJ5_9FUNG</name>
<dbReference type="GO" id="GO:0007020">
    <property type="term" value="P:microtubule nucleation"/>
    <property type="evidence" value="ECO:0007669"/>
    <property type="project" value="TreeGrafter"/>
</dbReference>
<dbReference type="InterPro" id="IPR033494">
    <property type="entry name" value="NUDE"/>
</dbReference>
<dbReference type="STRING" id="133385.A0A2T9YMJ5"/>
<feature type="coiled-coil region" evidence="3">
    <location>
        <begin position="33"/>
        <end position="141"/>
    </location>
</feature>
<dbReference type="GO" id="GO:0047496">
    <property type="term" value="P:vesicle transport along microtubule"/>
    <property type="evidence" value="ECO:0007669"/>
    <property type="project" value="TreeGrafter"/>
</dbReference>
<dbReference type="GO" id="GO:0000132">
    <property type="term" value="P:establishment of mitotic spindle orientation"/>
    <property type="evidence" value="ECO:0007669"/>
    <property type="project" value="TreeGrafter"/>
</dbReference>
<comment type="caution">
    <text evidence="5">The sequence shown here is derived from an EMBL/GenBank/DDBJ whole genome shotgun (WGS) entry which is preliminary data.</text>
</comment>
<feature type="compositionally biased region" description="Polar residues" evidence="4">
    <location>
        <begin position="320"/>
        <end position="335"/>
    </location>
</feature>
<sequence>MEENDFEDPTTFQTKEEELEYWKTATYNARDLYIDAQIEIESVQKQIVDLSVEFENDINVLEKANSGLRSEIERLKASVEDWREKYKKERQNSEQNYTKTERELQFVKSQQEFYKSRTRELEQDNDDLEKAERAIKSSLLDAETKMKRLSQTNESLLFEVKSKNQLVEEQKLTVPKDQNQFGNLYSRSMNVSSNDKSWNEVIERMKGLESRIENARSLVSPLIHQNKKQPISNKTEITDKIHNLNSPASNRSFRPEIIKSASICVSSERTSNPGLREPTQLGASFIKPPSIGRANFMASSESSRLRMEKSRALRNEMRKQASSNQPPNDQQKVPS</sequence>
<dbReference type="GO" id="GO:0000776">
    <property type="term" value="C:kinetochore"/>
    <property type="evidence" value="ECO:0007669"/>
    <property type="project" value="TreeGrafter"/>
</dbReference>